<keyword evidence="2 5" id="KW-0812">Transmembrane</keyword>
<evidence type="ECO:0000256" key="6">
    <source>
        <dbReference type="SAM" id="MobiDB-lite"/>
    </source>
</evidence>
<dbReference type="GO" id="GO:2001234">
    <property type="term" value="P:negative regulation of apoptotic signaling pathway"/>
    <property type="evidence" value="ECO:0007669"/>
    <property type="project" value="TreeGrafter"/>
</dbReference>
<comment type="subcellular location">
    <subcellularLocation>
        <location evidence="1">Membrane</location>
        <topology evidence="1">Multi-pass membrane protein</topology>
    </subcellularLocation>
</comment>
<feature type="transmembrane region" description="Helical" evidence="5">
    <location>
        <begin position="130"/>
        <end position="148"/>
    </location>
</feature>
<organism evidence="7">
    <name type="scientific">Phallusia mammillata</name>
    <dbReference type="NCBI Taxonomy" id="59560"/>
    <lineage>
        <taxon>Eukaryota</taxon>
        <taxon>Metazoa</taxon>
        <taxon>Chordata</taxon>
        <taxon>Tunicata</taxon>
        <taxon>Ascidiacea</taxon>
        <taxon>Phlebobranchia</taxon>
        <taxon>Ascidiidae</taxon>
        <taxon>Phallusia</taxon>
    </lineage>
</organism>
<dbReference type="EMBL" id="LR785592">
    <property type="protein sequence ID" value="CAB3250887.1"/>
    <property type="molecule type" value="mRNA"/>
</dbReference>
<dbReference type="PANTHER" id="PTHR23291">
    <property type="entry name" value="BAX INHIBITOR-RELATED"/>
    <property type="match status" value="1"/>
</dbReference>
<evidence type="ECO:0000256" key="1">
    <source>
        <dbReference type="ARBA" id="ARBA00004141"/>
    </source>
</evidence>
<evidence type="ECO:0000313" key="7">
    <source>
        <dbReference type="EMBL" id="CAB3250887.1"/>
    </source>
</evidence>
<evidence type="ECO:0000256" key="3">
    <source>
        <dbReference type="ARBA" id="ARBA00022989"/>
    </source>
</evidence>
<feature type="transmembrane region" description="Helical" evidence="5">
    <location>
        <begin position="187"/>
        <end position="205"/>
    </location>
</feature>
<dbReference type="AlphaFoldDB" id="A0A6F9DDC6"/>
<protein>
    <submittedName>
        <fullName evidence="7">Protein lifeguard 1</fullName>
    </submittedName>
</protein>
<dbReference type="CDD" id="cd10428">
    <property type="entry name" value="LFG_like"/>
    <property type="match status" value="1"/>
</dbReference>
<comment type="similarity">
    <text evidence="5">Belongs to the BI1 family.</text>
</comment>
<reference evidence="7" key="1">
    <citation type="submission" date="2020-04" db="EMBL/GenBank/DDBJ databases">
        <authorList>
            <person name="Neveu A P."/>
        </authorList>
    </citation>
    <scope>NUCLEOTIDE SEQUENCE</scope>
    <source>
        <tissue evidence="7">Whole embryo</tissue>
    </source>
</reference>
<dbReference type="Pfam" id="PF01027">
    <property type="entry name" value="Bax1-I"/>
    <property type="match status" value="1"/>
</dbReference>
<accession>A0A6F9DDC6</accession>
<dbReference type="InterPro" id="IPR006214">
    <property type="entry name" value="Bax_inhibitor_1-related"/>
</dbReference>
<evidence type="ECO:0000256" key="4">
    <source>
        <dbReference type="ARBA" id="ARBA00023136"/>
    </source>
</evidence>
<feature type="transmembrane region" description="Helical" evidence="5">
    <location>
        <begin position="160"/>
        <end position="181"/>
    </location>
</feature>
<dbReference type="GO" id="GO:0005783">
    <property type="term" value="C:endoplasmic reticulum"/>
    <property type="evidence" value="ECO:0007669"/>
    <property type="project" value="TreeGrafter"/>
</dbReference>
<dbReference type="PANTHER" id="PTHR23291:SF127">
    <property type="entry name" value="PROTEIN LIFEGUARD 1-LIKE"/>
    <property type="match status" value="1"/>
</dbReference>
<dbReference type="GO" id="GO:0005794">
    <property type="term" value="C:Golgi apparatus"/>
    <property type="evidence" value="ECO:0007669"/>
    <property type="project" value="TreeGrafter"/>
</dbReference>
<keyword evidence="3 5" id="KW-1133">Transmembrane helix</keyword>
<proteinExistence type="evidence at transcript level"/>
<feature type="transmembrane region" description="Helical" evidence="5">
    <location>
        <begin position="278"/>
        <end position="300"/>
    </location>
</feature>
<feature type="region of interest" description="Disordered" evidence="6">
    <location>
        <begin position="1"/>
        <end position="43"/>
    </location>
</feature>
<sequence>MAQPSAPPSYGEATGEKDTLGHGYNQGPPYPSNPQAGFANPNFSTYPDAPVNQPVLGAAPTGASAQPPVGDDSAVGFTARGETFDDKNVRRLFVRKVFIVLAIQLLVTFGIVCIFTFIPSVGDFVQRNPGMYYAAYGIFITLYIMLVCCPTYRRKHPTNIILLMIFTLVFSYMVGTIASFYTTRSVVIALGTTVLVCGSIIAFSMQTKFDFTKCSGLLLVLLWVLILFGFITIFTYYRPWYLDVVYGALGALVFSLFLAFDTQLIMGGKRYELDPEEYVYGALNLYIDIVYIFLFLLSIFGSSN</sequence>
<evidence type="ECO:0000256" key="2">
    <source>
        <dbReference type="ARBA" id="ARBA00022692"/>
    </source>
</evidence>
<feature type="transmembrane region" description="Helical" evidence="5">
    <location>
        <begin position="244"/>
        <end position="266"/>
    </location>
</feature>
<feature type="transmembrane region" description="Helical" evidence="5">
    <location>
        <begin position="217"/>
        <end position="238"/>
    </location>
</feature>
<gene>
    <name evidence="7" type="primary">Grina-001</name>
</gene>
<feature type="transmembrane region" description="Helical" evidence="5">
    <location>
        <begin position="97"/>
        <end position="118"/>
    </location>
</feature>
<name>A0A6F9DDC6_9ASCI</name>
<dbReference type="GO" id="GO:0016020">
    <property type="term" value="C:membrane"/>
    <property type="evidence" value="ECO:0007669"/>
    <property type="project" value="UniProtKB-SubCell"/>
</dbReference>
<evidence type="ECO:0000256" key="5">
    <source>
        <dbReference type="RuleBase" id="RU004379"/>
    </source>
</evidence>
<keyword evidence="4 5" id="KW-0472">Membrane</keyword>